<keyword evidence="2" id="KW-0805">Transcription regulation</keyword>
<dbReference type="PANTHER" id="PTHR30346:SF28">
    <property type="entry name" value="HTH-TYPE TRANSCRIPTIONAL REGULATOR CYNR"/>
    <property type="match status" value="1"/>
</dbReference>
<comment type="similarity">
    <text evidence="1">Belongs to the LysR transcriptional regulatory family.</text>
</comment>
<gene>
    <name evidence="6" type="ORF">K8V70_01315</name>
</gene>
<evidence type="ECO:0000259" key="5">
    <source>
        <dbReference type="PROSITE" id="PS50931"/>
    </source>
</evidence>
<dbReference type="PROSITE" id="PS50931">
    <property type="entry name" value="HTH_LYSR"/>
    <property type="match status" value="1"/>
</dbReference>
<dbReference type="GO" id="GO:0003677">
    <property type="term" value="F:DNA binding"/>
    <property type="evidence" value="ECO:0007669"/>
    <property type="project" value="UniProtKB-KW"/>
</dbReference>
<name>A0A921IRJ6_9ACTN</name>
<dbReference type="Proteomes" id="UP000753256">
    <property type="component" value="Unassembled WGS sequence"/>
</dbReference>
<dbReference type="InterPro" id="IPR036388">
    <property type="entry name" value="WH-like_DNA-bd_sf"/>
</dbReference>
<accession>A0A921IRJ6</accession>
<evidence type="ECO:0000256" key="2">
    <source>
        <dbReference type="ARBA" id="ARBA00023015"/>
    </source>
</evidence>
<proteinExistence type="inferred from homology"/>
<evidence type="ECO:0000313" key="6">
    <source>
        <dbReference type="EMBL" id="HJG36492.1"/>
    </source>
</evidence>
<sequence>MNIRQLRYFHLSAAYGSFSAAARAEGVSVQAVSKALIELEEELGGSLFDRSGKRMRLTPLGEATIEKAQEAVESFDAVTFAAHAFLEESAAGREEYHLALITPPFAKHQLITASLSRLFSRMLRADVTIRVALGDEAMVDLESGALDALFTVGAFVDPRCTCLPIGNVAVGAFMGRHHPLRRKEMISFEELAPYPVLHNQRIDGFNETVLATCLKEGLASPLVEISTDEEVADFLEHDQGYILGIYLKALDIKPLAFMHRIDPADAPTVPVCMVTLKDSRGAHFERLDHFVRHEFKRLKGVLNE</sequence>
<evidence type="ECO:0000256" key="3">
    <source>
        <dbReference type="ARBA" id="ARBA00023125"/>
    </source>
</evidence>
<dbReference type="InterPro" id="IPR005119">
    <property type="entry name" value="LysR_subst-bd"/>
</dbReference>
<dbReference type="CDD" id="cd05466">
    <property type="entry name" value="PBP2_LTTR_substrate"/>
    <property type="match status" value="1"/>
</dbReference>
<evidence type="ECO:0000256" key="1">
    <source>
        <dbReference type="ARBA" id="ARBA00009437"/>
    </source>
</evidence>
<dbReference type="SUPFAM" id="SSF53850">
    <property type="entry name" value="Periplasmic binding protein-like II"/>
    <property type="match status" value="1"/>
</dbReference>
<organism evidence="6 7">
    <name type="scientific">Enorma phocaeensis</name>
    <dbReference type="NCBI Taxonomy" id="1871019"/>
    <lineage>
        <taxon>Bacteria</taxon>
        <taxon>Bacillati</taxon>
        <taxon>Actinomycetota</taxon>
        <taxon>Coriobacteriia</taxon>
        <taxon>Coriobacteriales</taxon>
        <taxon>Coriobacteriaceae</taxon>
        <taxon>Enorma</taxon>
    </lineage>
</organism>
<dbReference type="AlphaFoldDB" id="A0A921IRJ6"/>
<dbReference type="SUPFAM" id="SSF46785">
    <property type="entry name" value="Winged helix' DNA-binding domain"/>
    <property type="match status" value="1"/>
</dbReference>
<dbReference type="Pfam" id="PF03466">
    <property type="entry name" value="LysR_substrate"/>
    <property type="match status" value="1"/>
</dbReference>
<dbReference type="GO" id="GO:0032993">
    <property type="term" value="C:protein-DNA complex"/>
    <property type="evidence" value="ECO:0007669"/>
    <property type="project" value="TreeGrafter"/>
</dbReference>
<dbReference type="InterPro" id="IPR000847">
    <property type="entry name" value="LysR_HTH_N"/>
</dbReference>
<evidence type="ECO:0000256" key="4">
    <source>
        <dbReference type="ARBA" id="ARBA00023163"/>
    </source>
</evidence>
<keyword evidence="4" id="KW-0804">Transcription</keyword>
<evidence type="ECO:0000313" key="7">
    <source>
        <dbReference type="Proteomes" id="UP000753256"/>
    </source>
</evidence>
<dbReference type="PANTHER" id="PTHR30346">
    <property type="entry name" value="TRANSCRIPTIONAL DUAL REGULATOR HCAR-RELATED"/>
    <property type="match status" value="1"/>
</dbReference>
<keyword evidence="3" id="KW-0238">DNA-binding</keyword>
<protein>
    <submittedName>
        <fullName evidence="6">LysR family transcriptional regulator</fullName>
    </submittedName>
</protein>
<dbReference type="EMBL" id="DYUZ01000007">
    <property type="protein sequence ID" value="HJG36492.1"/>
    <property type="molecule type" value="Genomic_DNA"/>
</dbReference>
<reference evidence="6" key="1">
    <citation type="journal article" date="2021" name="PeerJ">
        <title>Extensive microbial diversity within the chicken gut microbiome revealed by metagenomics and culture.</title>
        <authorList>
            <person name="Gilroy R."/>
            <person name="Ravi A."/>
            <person name="Getino M."/>
            <person name="Pursley I."/>
            <person name="Horton D.L."/>
            <person name="Alikhan N.F."/>
            <person name="Baker D."/>
            <person name="Gharbi K."/>
            <person name="Hall N."/>
            <person name="Watson M."/>
            <person name="Adriaenssens E.M."/>
            <person name="Foster-Nyarko E."/>
            <person name="Jarju S."/>
            <person name="Secka A."/>
            <person name="Antonio M."/>
            <person name="Oren A."/>
            <person name="Chaudhuri R.R."/>
            <person name="La Ragione R."/>
            <person name="Hildebrand F."/>
            <person name="Pallen M.J."/>
        </authorList>
    </citation>
    <scope>NUCLEOTIDE SEQUENCE</scope>
    <source>
        <strain evidence="6">ChiHjej13B12-9602</strain>
    </source>
</reference>
<dbReference type="RefSeq" id="WP_273188677.1">
    <property type="nucleotide sequence ID" value="NZ_DYUZ01000007.1"/>
</dbReference>
<dbReference type="Gene3D" id="3.40.190.290">
    <property type="match status" value="1"/>
</dbReference>
<comment type="caution">
    <text evidence="6">The sequence shown here is derived from an EMBL/GenBank/DDBJ whole genome shotgun (WGS) entry which is preliminary data.</text>
</comment>
<dbReference type="Pfam" id="PF00126">
    <property type="entry name" value="HTH_1"/>
    <property type="match status" value="1"/>
</dbReference>
<dbReference type="GO" id="GO:0003700">
    <property type="term" value="F:DNA-binding transcription factor activity"/>
    <property type="evidence" value="ECO:0007669"/>
    <property type="project" value="InterPro"/>
</dbReference>
<reference evidence="6" key="2">
    <citation type="submission" date="2021-09" db="EMBL/GenBank/DDBJ databases">
        <authorList>
            <person name="Gilroy R."/>
        </authorList>
    </citation>
    <scope>NUCLEOTIDE SEQUENCE</scope>
    <source>
        <strain evidence="6">ChiHjej13B12-9602</strain>
    </source>
</reference>
<feature type="domain" description="HTH lysR-type" evidence="5">
    <location>
        <begin position="1"/>
        <end position="58"/>
    </location>
</feature>
<dbReference type="InterPro" id="IPR036390">
    <property type="entry name" value="WH_DNA-bd_sf"/>
</dbReference>
<dbReference type="Gene3D" id="1.10.10.10">
    <property type="entry name" value="Winged helix-like DNA-binding domain superfamily/Winged helix DNA-binding domain"/>
    <property type="match status" value="1"/>
</dbReference>